<sequence length="198" mass="23015">MKIVMEHLKISKCLKHSNYLMVCYKIIIRVLPKAYQIIKDKAWVFFNIIRKELIIMSDLSRFLKENKKVKENTTFPATASLTDEKGKPLLWTIRPLTTRANDDLRDDCTYDVPIKGKPNQFRQKLDTSKYLAKMICASVVEPNLNDKDLQNSYGVMTPEDLIREMIDDPGEYNALAEFIQNFNGFTETLDEKVEKAKN</sequence>
<proteinExistence type="predicted"/>
<organism evidence="1">
    <name type="scientific">Siphoviridae sp. ctsDY37</name>
    <dbReference type="NCBI Taxonomy" id="2826483"/>
    <lineage>
        <taxon>Viruses</taxon>
        <taxon>Duplodnaviria</taxon>
        <taxon>Heunggongvirae</taxon>
        <taxon>Uroviricota</taxon>
        <taxon>Caudoviricetes</taxon>
    </lineage>
</organism>
<dbReference type="EMBL" id="BK014859">
    <property type="protein sequence ID" value="DAD79094.1"/>
    <property type="molecule type" value="Genomic_DNA"/>
</dbReference>
<accession>A0A8S5MA28</accession>
<reference evidence="1" key="1">
    <citation type="journal article" date="2021" name="Proc. Natl. Acad. Sci. U.S.A.">
        <title>A Catalog of Tens of Thousands of Viruses from Human Metagenomes Reveals Hidden Associations with Chronic Diseases.</title>
        <authorList>
            <person name="Tisza M.J."/>
            <person name="Buck C.B."/>
        </authorList>
    </citation>
    <scope>NUCLEOTIDE SEQUENCE</scope>
    <source>
        <strain evidence="1">CtsDY37</strain>
    </source>
</reference>
<dbReference type="Gene3D" id="3.30.2220.30">
    <property type="match status" value="1"/>
</dbReference>
<dbReference type="InterPro" id="IPR038559">
    <property type="entry name" value="XkdN-like_sf"/>
</dbReference>
<protein>
    <submittedName>
        <fullName evidence="1">Tail assembly chaperone protein</fullName>
    </submittedName>
</protein>
<dbReference type="InterPro" id="IPR014986">
    <property type="entry name" value="XkdN-like"/>
</dbReference>
<evidence type="ECO:0000313" key="1">
    <source>
        <dbReference type="EMBL" id="DAD79094.1"/>
    </source>
</evidence>
<dbReference type="Pfam" id="PF08890">
    <property type="entry name" value="Phage_TAC_5"/>
    <property type="match status" value="1"/>
</dbReference>
<name>A0A8S5MA28_9CAUD</name>